<evidence type="ECO:0000313" key="4">
    <source>
        <dbReference type="EMBL" id="MFC3527061.1"/>
    </source>
</evidence>
<sequence>MTAKRDPASRRKTRIQREKTEQILASALDVFAAHGFSGGSINAIAKAAGLTTPNLLYYFKSKDDIRRELMERTLQLWTAPLSMLNPHGDPVEEICLYIGRKLEISQKFPKESKIFVYEILNGLPQSREQIFSALKAVYHNKIGVIEDWMRSGRINAVSARHLIFSIWATTQHYADFETQIDELAPEDPDSRFAEAEAFLTGMYRRLLTPDDAD</sequence>
<dbReference type="InterPro" id="IPR009057">
    <property type="entry name" value="Homeodomain-like_sf"/>
</dbReference>
<dbReference type="Gene3D" id="1.10.357.10">
    <property type="entry name" value="Tetracycline Repressor, domain 2"/>
    <property type="match status" value="1"/>
</dbReference>
<dbReference type="InterPro" id="IPR001647">
    <property type="entry name" value="HTH_TetR"/>
</dbReference>
<dbReference type="EMBL" id="JBHRXJ010000002">
    <property type="protein sequence ID" value="MFC3527061.1"/>
    <property type="molecule type" value="Genomic_DNA"/>
</dbReference>
<evidence type="ECO:0000313" key="5">
    <source>
        <dbReference type="Proteomes" id="UP001595721"/>
    </source>
</evidence>
<evidence type="ECO:0000259" key="3">
    <source>
        <dbReference type="PROSITE" id="PS50977"/>
    </source>
</evidence>
<dbReference type="PRINTS" id="PR00455">
    <property type="entry name" value="HTHTETR"/>
</dbReference>
<dbReference type="RefSeq" id="WP_377742450.1">
    <property type="nucleotide sequence ID" value="NZ_JBHRXJ010000002.1"/>
</dbReference>
<dbReference type="SUPFAM" id="SSF48498">
    <property type="entry name" value="Tetracyclin repressor-like, C-terminal domain"/>
    <property type="match status" value="1"/>
</dbReference>
<gene>
    <name evidence="4" type="ORF">ACFOMH_02670</name>
</gene>
<dbReference type="PROSITE" id="PS50977">
    <property type="entry name" value="HTH_TETR_2"/>
    <property type="match status" value="1"/>
</dbReference>
<accession>A0ABV7R172</accession>
<comment type="caution">
    <text evidence="4">The sequence shown here is derived from an EMBL/GenBank/DDBJ whole genome shotgun (WGS) entry which is preliminary data.</text>
</comment>
<protein>
    <submittedName>
        <fullName evidence="4">TetR family transcriptional regulator C-terminal domain-containing protein</fullName>
    </submittedName>
</protein>
<keyword evidence="5" id="KW-1185">Reference proteome</keyword>
<dbReference type="PANTHER" id="PTHR30055">
    <property type="entry name" value="HTH-TYPE TRANSCRIPTIONAL REGULATOR RUTR"/>
    <property type="match status" value="1"/>
</dbReference>
<dbReference type="Pfam" id="PF08362">
    <property type="entry name" value="TetR_C_3"/>
    <property type="match status" value="1"/>
</dbReference>
<evidence type="ECO:0000256" key="2">
    <source>
        <dbReference type="PROSITE-ProRule" id="PRU00335"/>
    </source>
</evidence>
<feature type="domain" description="HTH tetR-type" evidence="3">
    <location>
        <begin position="17"/>
        <end position="77"/>
    </location>
</feature>
<keyword evidence="1 2" id="KW-0238">DNA-binding</keyword>
<feature type="DNA-binding region" description="H-T-H motif" evidence="2">
    <location>
        <begin position="40"/>
        <end position="59"/>
    </location>
</feature>
<dbReference type="SUPFAM" id="SSF46689">
    <property type="entry name" value="Homeodomain-like"/>
    <property type="match status" value="1"/>
</dbReference>
<reference evidence="5" key="1">
    <citation type="journal article" date="2019" name="Int. J. Syst. Evol. Microbiol.">
        <title>The Global Catalogue of Microorganisms (GCM) 10K type strain sequencing project: providing services to taxonomists for standard genome sequencing and annotation.</title>
        <authorList>
            <consortium name="The Broad Institute Genomics Platform"/>
            <consortium name="The Broad Institute Genome Sequencing Center for Infectious Disease"/>
            <person name="Wu L."/>
            <person name="Ma J."/>
        </authorList>
    </citation>
    <scope>NUCLEOTIDE SEQUENCE [LARGE SCALE GENOMIC DNA]</scope>
    <source>
        <strain evidence="5">KCTC 42899</strain>
    </source>
</reference>
<organism evidence="4 5">
    <name type="scientific">Paracoccus mangrovi</name>
    <dbReference type="NCBI Taxonomy" id="1715645"/>
    <lineage>
        <taxon>Bacteria</taxon>
        <taxon>Pseudomonadati</taxon>
        <taxon>Pseudomonadota</taxon>
        <taxon>Alphaproteobacteria</taxon>
        <taxon>Rhodobacterales</taxon>
        <taxon>Paracoccaceae</taxon>
        <taxon>Paracoccus</taxon>
    </lineage>
</organism>
<dbReference type="Pfam" id="PF00440">
    <property type="entry name" value="TetR_N"/>
    <property type="match status" value="1"/>
</dbReference>
<dbReference type="InterPro" id="IPR050109">
    <property type="entry name" value="HTH-type_TetR-like_transc_reg"/>
</dbReference>
<evidence type="ECO:0000256" key="1">
    <source>
        <dbReference type="ARBA" id="ARBA00023125"/>
    </source>
</evidence>
<dbReference type="PANTHER" id="PTHR30055:SF196">
    <property type="entry name" value="HTH-TYPE TRANSCRIPTIONAL REGULATOR RUTR"/>
    <property type="match status" value="1"/>
</dbReference>
<dbReference type="Proteomes" id="UP001595721">
    <property type="component" value="Unassembled WGS sequence"/>
</dbReference>
<dbReference type="InterPro" id="IPR013573">
    <property type="entry name" value="Tscrpt_reg_YcdC_C"/>
</dbReference>
<name>A0ABV7R172_9RHOB</name>
<proteinExistence type="predicted"/>
<dbReference type="InterPro" id="IPR036271">
    <property type="entry name" value="Tet_transcr_reg_TetR-rel_C_sf"/>
</dbReference>
<dbReference type="Gene3D" id="1.10.10.60">
    <property type="entry name" value="Homeodomain-like"/>
    <property type="match status" value="1"/>
</dbReference>